<dbReference type="SUPFAM" id="SSF52777">
    <property type="entry name" value="CoA-dependent acyltransferases"/>
    <property type="match status" value="4"/>
</dbReference>
<dbReference type="FunFam" id="3.40.50.12780:FF:000014">
    <property type="entry name" value="Nonribosomal peptide synthetase 1"/>
    <property type="match status" value="1"/>
</dbReference>
<dbReference type="Gene3D" id="1.10.1200.10">
    <property type="entry name" value="ACP-like"/>
    <property type="match status" value="2"/>
</dbReference>
<accession>A0A2T5LNQ0</accession>
<dbReference type="Gene3D" id="3.30.300.30">
    <property type="match status" value="1"/>
</dbReference>
<evidence type="ECO:0000313" key="7">
    <source>
        <dbReference type="Proteomes" id="UP000244073"/>
    </source>
</evidence>
<dbReference type="InterPro" id="IPR000873">
    <property type="entry name" value="AMP-dep_synth/lig_dom"/>
</dbReference>
<dbReference type="FunFam" id="3.30.300.30:FF:000015">
    <property type="entry name" value="Nonribosomal peptide synthase SidD"/>
    <property type="match status" value="1"/>
</dbReference>
<dbReference type="InterPro" id="IPR023213">
    <property type="entry name" value="CAT-like_dom_sf"/>
</dbReference>
<keyword evidence="3" id="KW-0436">Ligase</keyword>
<comment type="caution">
    <text evidence="6">The sequence shown here is derived from an EMBL/GenBank/DDBJ whole genome shotgun (WGS) entry which is preliminary data.</text>
</comment>
<evidence type="ECO:0000256" key="2">
    <source>
        <dbReference type="ARBA" id="ARBA00022553"/>
    </source>
</evidence>
<dbReference type="InterPro" id="IPR009081">
    <property type="entry name" value="PP-bd_ACP"/>
</dbReference>
<feature type="region of interest" description="Disordered" evidence="4">
    <location>
        <begin position="711"/>
        <end position="733"/>
    </location>
</feature>
<keyword evidence="1" id="KW-0596">Phosphopantetheine</keyword>
<dbReference type="InterPro" id="IPR045851">
    <property type="entry name" value="AMP-bd_C_sf"/>
</dbReference>
<organism evidence="6 7">
    <name type="scientific">Aspergillus ochraceoroseus IBT 24754</name>
    <dbReference type="NCBI Taxonomy" id="1392256"/>
    <lineage>
        <taxon>Eukaryota</taxon>
        <taxon>Fungi</taxon>
        <taxon>Dikarya</taxon>
        <taxon>Ascomycota</taxon>
        <taxon>Pezizomycotina</taxon>
        <taxon>Eurotiomycetes</taxon>
        <taxon>Eurotiomycetidae</taxon>
        <taxon>Eurotiales</taxon>
        <taxon>Aspergillaceae</taxon>
        <taxon>Aspergillus</taxon>
        <taxon>Aspergillus subgen. Nidulantes</taxon>
    </lineage>
</organism>
<dbReference type="GO" id="GO:0005737">
    <property type="term" value="C:cytoplasm"/>
    <property type="evidence" value="ECO:0007669"/>
    <property type="project" value="TreeGrafter"/>
</dbReference>
<dbReference type="EMBL" id="MSFN02000009">
    <property type="protein sequence ID" value="PTU17913.1"/>
    <property type="molecule type" value="Genomic_DNA"/>
</dbReference>
<dbReference type="Pfam" id="PF00550">
    <property type="entry name" value="PP-binding"/>
    <property type="match status" value="2"/>
</dbReference>
<dbReference type="InterPro" id="IPR010071">
    <property type="entry name" value="AA_adenyl_dom"/>
</dbReference>
<dbReference type="SUPFAM" id="SSF47336">
    <property type="entry name" value="ACP-like"/>
    <property type="match status" value="2"/>
</dbReference>
<dbReference type="PROSITE" id="PS50075">
    <property type="entry name" value="CARRIER"/>
    <property type="match status" value="2"/>
</dbReference>
<dbReference type="GO" id="GO:0044550">
    <property type="term" value="P:secondary metabolite biosynthetic process"/>
    <property type="evidence" value="ECO:0007669"/>
    <property type="project" value="TreeGrafter"/>
</dbReference>
<dbReference type="NCBIfam" id="TIGR01733">
    <property type="entry name" value="AA-adenyl-dom"/>
    <property type="match status" value="1"/>
</dbReference>
<evidence type="ECO:0000313" key="6">
    <source>
        <dbReference type="EMBL" id="PTU17913.1"/>
    </source>
</evidence>
<dbReference type="Gene3D" id="3.30.559.10">
    <property type="entry name" value="Chloramphenicol acetyltransferase-like domain"/>
    <property type="match status" value="2"/>
</dbReference>
<protein>
    <recommendedName>
        <fullName evidence="5">Carrier domain-containing protein</fullName>
    </recommendedName>
</protein>
<dbReference type="CDD" id="cd19545">
    <property type="entry name" value="FUM14_C_NRPS-like"/>
    <property type="match status" value="1"/>
</dbReference>
<proteinExistence type="predicted"/>
<dbReference type="GeneID" id="63817337"/>
<dbReference type="CDD" id="cd05918">
    <property type="entry name" value="A_NRPS_SidN3_like"/>
    <property type="match status" value="1"/>
</dbReference>
<dbReference type="VEuPathDB" id="FungiDB:P175DRAFT_0552714"/>
<dbReference type="Proteomes" id="UP000244073">
    <property type="component" value="Unassembled WGS sequence"/>
</dbReference>
<dbReference type="Gene3D" id="3.30.559.30">
    <property type="entry name" value="Nonribosomal peptide synthetase, condensation domain"/>
    <property type="match status" value="2"/>
</dbReference>
<evidence type="ECO:0000256" key="4">
    <source>
        <dbReference type="SAM" id="MobiDB-lite"/>
    </source>
</evidence>
<evidence type="ECO:0000256" key="3">
    <source>
        <dbReference type="ARBA" id="ARBA00022598"/>
    </source>
</evidence>
<reference evidence="6 7" key="1">
    <citation type="journal article" date="2018" name="Proc. Natl. Acad. Sci. U.S.A.">
        <title>Linking secondary metabolites to gene clusters through genome sequencing of six diverse Aspergillus species.</title>
        <authorList>
            <person name="Kaerboelling I."/>
            <person name="Vesth T.C."/>
            <person name="Frisvad J.C."/>
            <person name="Nybo J.L."/>
            <person name="Theobald S."/>
            <person name="Kuo A."/>
            <person name="Bowyer P."/>
            <person name="Matsuda Y."/>
            <person name="Mondo S."/>
            <person name="Lyhne E.K."/>
            <person name="Kogle M.E."/>
            <person name="Clum A."/>
            <person name="Lipzen A."/>
            <person name="Salamov A."/>
            <person name="Ngan C.Y."/>
            <person name="Daum C."/>
            <person name="Chiniquy J."/>
            <person name="Barry K."/>
            <person name="LaButti K."/>
            <person name="Haridas S."/>
            <person name="Simmons B.A."/>
            <person name="Magnuson J.K."/>
            <person name="Mortensen U.H."/>
            <person name="Larsen T.O."/>
            <person name="Grigoriev I.V."/>
            <person name="Baker S.E."/>
            <person name="Andersen M.R."/>
        </authorList>
    </citation>
    <scope>NUCLEOTIDE SEQUENCE [LARGE SCALE GENOMIC DNA]</scope>
    <source>
        <strain evidence="6 7">IBT 24754</strain>
    </source>
</reference>
<keyword evidence="2" id="KW-0597">Phosphoprotein</keyword>
<name>A0A2T5LNQ0_9EURO</name>
<dbReference type="GO" id="GO:0043041">
    <property type="term" value="P:amino acid activation for nonribosomal peptide biosynthetic process"/>
    <property type="evidence" value="ECO:0007669"/>
    <property type="project" value="TreeGrafter"/>
</dbReference>
<dbReference type="InterPro" id="IPR001242">
    <property type="entry name" value="Condensation_dom"/>
</dbReference>
<feature type="compositionally biased region" description="Low complexity" evidence="4">
    <location>
        <begin position="714"/>
        <end position="733"/>
    </location>
</feature>
<evidence type="ECO:0000259" key="5">
    <source>
        <dbReference type="PROSITE" id="PS50075"/>
    </source>
</evidence>
<dbReference type="Pfam" id="PF00668">
    <property type="entry name" value="Condensation"/>
    <property type="match status" value="2"/>
</dbReference>
<dbReference type="PANTHER" id="PTHR45527:SF12">
    <property type="entry name" value="NONRIBOSOMAL PEPTIDE SYNTHETASE IVOA"/>
    <property type="match status" value="1"/>
</dbReference>
<dbReference type="GO" id="GO:0031177">
    <property type="term" value="F:phosphopantetheine binding"/>
    <property type="evidence" value="ECO:0007669"/>
    <property type="project" value="TreeGrafter"/>
</dbReference>
<feature type="domain" description="Carrier" evidence="5">
    <location>
        <begin position="36"/>
        <end position="109"/>
    </location>
</feature>
<dbReference type="GO" id="GO:0016874">
    <property type="term" value="F:ligase activity"/>
    <property type="evidence" value="ECO:0007669"/>
    <property type="project" value="UniProtKB-KW"/>
</dbReference>
<dbReference type="OrthoDB" id="416786at2759"/>
<feature type="domain" description="Carrier" evidence="5">
    <location>
        <begin position="1137"/>
        <end position="1210"/>
    </location>
</feature>
<dbReference type="RefSeq" id="XP_040749305.1">
    <property type="nucleotide sequence ID" value="XM_040900453.1"/>
</dbReference>
<dbReference type="Gene3D" id="3.40.50.12780">
    <property type="entry name" value="N-terminal domain of ligase-like"/>
    <property type="match status" value="1"/>
</dbReference>
<dbReference type="PANTHER" id="PTHR45527">
    <property type="entry name" value="NONRIBOSOMAL PEPTIDE SYNTHETASE"/>
    <property type="match status" value="1"/>
</dbReference>
<evidence type="ECO:0000256" key="1">
    <source>
        <dbReference type="ARBA" id="ARBA00022450"/>
    </source>
</evidence>
<sequence>MQESVRSLLSSSASATLDSGLTSSVSSILTVSEHLDSVTNILRDLWAEILNEDPEDIQEDTSFFDLGGDSVLASELISLAKQKSLGLNIQDVFEYPALHEMATKSYPLVEQRERSLGVPAFSLLRHHNTEDDSIQTLRSKIAEKCAVHENQIEDIYPCSPLQEAMIAVSQGGRDSYMTQLVYSLDPELDLQRLRQAWDTTVQSNPVLRTRLIQEPPYGMLQCVIQMSVDWAEADSLEAYVLEDRKDSMLEADGLLRSALIHEASSSNQRYLVITVHHAILDATSLTYILDDLVNVYNGESDSLNRPMFNSFIQQIQQTDMGAADEFWSRQVKEASSSPFPVLPNKEFKPIASARFVRSFQFDWQNPFDLTKSLLIRAAWGILLSLRSHNSDVSFAATLSGRSAFEGIVRDVAGPLITAVPIRIDLDDDLTVAVFLQQIRQQAIDMMPFEQYGSLNVRRRHGDSGIRATDFQNLLLVQMDSEDVARETLARIGVSPVEGVGLPFEYDFALVNECTPAQDSYRVCLWYDPRILTEQSVEILASQLHAILDQLCHAAPQTPVHAIRCFNELDRAQIQSWNQSQPSAVRDTAHAMFERQAWLTPKALALRAWDGDMTFEELNSQSSRLAAHLVSLNVRPGVLVPLCFEKSRWMTISILAVLKAGGAWVPLDHKFPMDRLRQITRMANATLIVCSQSAAERMKNLSETVVVAETISEQPDVSMPSSRSSAATDSSSGPDDTAYVLFTSGSTGEPKGVVMSHGSLCTGIVEQGRALGCSSKWRSLQFSAHTFDPSISEGLMTLCHGGCVCVPSEEARLNDLPGVIRELDVNCAQLTPSVAHVISPEEVPSLKTLIFVGEAANSDNVARWAGKLQLINAYGPTETCIYCSVKDDFTTNTSPTSVGKACGGNNWIVEADNHEQLAAVGCVGEVVVSGPSLGKGYLDNEIATSAAFVTCSWLKGMQPFAASSNRLYRTGDLAFYNVDGSMQLVGRKDNQVKVRGNRVELGEVERRLNRLSSITTIMACVPKAGPLQRQLITVFSLSENDLSNRKEITLRLSDDFSSPGTKSFLKQLRERLSREVPGYMIPSYWVVVEEIPLNNSGKLDRKAVRQWIEAIDESQAALITQDILSESDTTDDIPEQHTDIYEILRKVWGEVLDFEVDRITPHTSFFTLNGNSLSAIKVVALSKKHGLNFTVQDLLLGRTLARLCEVVEVLDNSASSATEFSLAPSQEYLLSLYDDSTANIPEHRSSLLQTLLPGGTDNVEDIYPCSSMQLHILQYQSHNSRLFSLELTFEIGSNTASPIDPERLAEAWERIVNRHSILRTVFVQPGANNTPVQVVLRTIANTVSIRDPLDPVEESPSTIPHGRLPRLTIFALPSGAVSCELQISHALTDGWTNSLFQRELVQEYLNFDHHGPVTPYRSFIARSVATDKETDVAFWVERLKDCSPCSIKCLTPGPVFDPSSPASVCALDLPSTLLDDFSSFCNYNGVTTTTVIDLAWALTLEVLTNNSEVLYGHIVSGQARSLPELYTTAGPTLNMLATRINLSQNTLPEMAHALQAFKLEALNHDSCSPSELEQVLGTTHLYNTAVNISLDHQPLPDSELYLRHISLEDPWDVSCPFL</sequence>
<gene>
    <name evidence="6" type="ORF">P175DRAFT_0552714</name>
</gene>
<dbReference type="PROSITE" id="PS00455">
    <property type="entry name" value="AMP_BINDING"/>
    <property type="match status" value="1"/>
</dbReference>
<dbReference type="InterPro" id="IPR042099">
    <property type="entry name" value="ANL_N_sf"/>
</dbReference>
<dbReference type="InterPro" id="IPR020845">
    <property type="entry name" value="AMP-binding_CS"/>
</dbReference>
<dbReference type="Pfam" id="PF00501">
    <property type="entry name" value="AMP-binding"/>
    <property type="match status" value="1"/>
</dbReference>
<dbReference type="SUPFAM" id="SSF56801">
    <property type="entry name" value="Acetyl-CoA synthetase-like"/>
    <property type="match status" value="1"/>
</dbReference>
<dbReference type="InterPro" id="IPR036736">
    <property type="entry name" value="ACP-like_sf"/>
</dbReference>
<dbReference type="FunFam" id="3.40.50.980:FF:000001">
    <property type="entry name" value="Non-ribosomal peptide synthetase"/>
    <property type="match status" value="1"/>
</dbReference>